<dbReference type="GO" id="GO:0008270">
    <property type="term" value="F:zinc ion binding"/>
    <property type="evidence" value="ECO:0007669"/>
    <property type="project" value="UniProtKB-KW"/>
</dbReference>
<reference evidence="10" key="1">
    <citation type="journal article" date="2020" name="bioRxiv">
        <title>Chromosome-level reference genome of the European wasp spider Argiope bruennichi: a resource for studies on range expansion and evolutionary adaptation.</title>
        <authorList>
            <person name="Sheffer M.M."/>
            <person name="Hoppe A."/>
            <person name="Krehenwinkel H."/>
            <person name="Uhl G."/>
            <person name="Kuss A.W."/>
            <person name="Jensen L."/>
            <person name="Jensen C."/>
            <person name="Gillespie R.G."/>
            <person name="Hoff K.J."/>
            <person name="Prost S."/>
        </authorList>
    </citation>
    <scope>NUCLEOTIDE SEQUENCE</scope>
</reference>
<evidence type="ECO:0000256" key="2">
    <source>
        <dbReference type="ARBA" id="ARBA00022771"/>
    </source>
</evidence>
<sequence length="206" mass="22726">MNRSYEKTVTDSKGTLSTFFSFEKSQSNLFSAENRIPAGGGKNRTRSGMRCVVCEDVSSGKHYGVFACNGCSGFFKRSVRRKLVYRCQAASGQCIVDKAHRNQCQACRLRKCLECGMNKDAVQNERQPRNTAIIRPGSAFAVPISSTEEAFNARSDLKGVNFTTFPPMFPLHQKLGPPLFVKMNASKLTDIFVSSKDRVSAGLGED</sequence>
<dbReference type="AlphaFoldDB" id="A0A8T0FC47"/>
<dbReference type="InterPro" id="IPR001628">
    <property type="entry name" value="Znf_hrmn_rcpt"/>
</dbReference>
<evidence type="ECO:0000256" key="5">
    <source>
        <dbReference type="ARBA" id="ARBA00023125"/>
    </source>
</evidence>
<dbReference type="PROSITE" id="PS51030">
    <property type="entry name" value="NUCLEAR_REC_DBD_2"/>
    <property type="match status" value="1"/>
</dbReference>
<keyword evidence="4" id="KW-0805">Transcription regulation</keyword>
<accession>A0A8T0FC47</accession>
<feature type="domain" description="Nuclear receptor" evidence="9">
    <location>
        <begin position="48"/>
        <end position="124"/>
    </location>
</feature>
<dbReference type="SMART" id="SM00399">
    <property type="entry name" value="ZnF_C4"/>
    <property type="match status" value="1"/>
</dbReference>
<dbReference type="PRINTS" id="PR00047">
    <property type="entry name" value="STROIDFINGER"/>
</dbReference>
<dbReference type="SUPFAM" id="SSF57716">
    <property type="entry name" value="Glucocorticoid receptor-like (DNA-binding domain)"/>
    <property type="match status" value="1"/>
</dbReference>
<keyword evidence="3" id="KW-0862">Zinc</keyword>
<dbReference type="InterPro" id="IPR013088">
    <property type="entry name" value="Znf_NHR/GATA"/>
</dbReference>
<dbReference type="PROSITE" id="PS00031">
    <property type="entry name" value="NUCLEAR_REC_DBD_1"/>
    <property type="match status" value="1"/>
</dbReference>
<evidence type="ECO:0000256" key="8">
    <source>
        <dbReference type="ARBA" id="ARBA00023242"/>
    </source>
</evidence>
<evidence type="ECO:0000256" key="3">
    <source>
        <dbReference type="ARBA" id="ARBA00022833"/>
    </source>
</evidence>
<evidence type="ECO:0000313" key="10">
    <source>
        <dbReference type="EMBL" id="KAF8788481.1"/>
    </source>
</evidence>
<keyword evidence="8" id="KW-0539">Nucleus</keyword>
<dbReference type="GO" id="GO:0043565">
    <property type="term" value="F:sequence-specific DNA binding"/>
    <property type="evidence" value="ECO:0007669"/>
    <property type="project" value="InterPro"/>
</dbReference>
<gene>
    <name evidence="10" type="ORF">HNY73_006516</name>
</gene>
<dbReference type="PANTHER" id="PTHR24083">
    <property type="entry name" value="NUCLEAR HORMONE RECEPTOR"/>
    <property type="match status" value="1"/>
</dbReference>
<dbReference type="Gene3D" id="3.30.50.10">
    <property type="entry name" value="Erythroid Transcription Factor GATA-1, subunit A"/>
    <property type="match status" value="1"/>
</dbReference>
<dbReference type="Proteomes" id="UP000807504">
    <property type="component" value="Unassembled WGS sequence"/>
</dbReference>
<protein>
    <submittedName>
        <fullName evidence="10">Photoreceptor-specific nuclear receptor like protein</fullName>
    </submittedName>
</protein>
<keyword evidence="2" id="KW-0863">Zinc-finger</keyword>
<keyword evidence="6" id="KW-0804">Transcription</keyword>
<reference evidence="10" key="2">
    <citation type="submission" date="2020-06" db="EMBL/GenBank/DDBJ databases">
        <authorList>
            <person name="Sheffer M."/>
        </authorList>
    </citation>
    <scope>NUCLEOTIDE SEQUENCE</scope>
</reference>
<evidence type="ECO:0000256" key="4">
    <source>
        <dbReference type="ARBA" id="ARBA00023015"/>
    </source>
</evidence>
<keyword evidence="7" id="KW-0675">Receptor</keyword>
<dbReference type="GO" id="GO:0003700">
    <property type="term" value="F:DNA-binding transcription factor activity"/>
    <property type="evidence" value="ECO:0007669"/>
    <property type="project" value="InterPro"/>
</dbReference>
<evidence type="ECO:0000256" key="6">
    <source>
        <dbReference type="ARBA" id="ARBA00023163"/>
    </source>
</evidence>
<evidence type="ECO:0000313" key="11">
    <source>
        <dbReference type="Proteomes" id="UP000807504"/>
    </source>
</evidence>
<dbReference type="Pfam" id="PF00105">
    <property type="entry name" value="zf-C4"/>
    <property type="match status" value="1"/>
</dbReference>
<keyword evidence="1" id="KW-0479">Metal-binding</keyword>
<evidence type="ECO:0000256" key="1">
    <source>
        <dbReference type="ARBA" id="ARBA00022723"/>
    </source>
</evidence>
<proteinExistence type="predicted"/>
<dbReference type="EMBL" id="JABXBU010000012">
    <property type="protein sequence ID" value="KAF8788481.1"/>
    <property type="molecule type" value="Genomic_DNA"/>
</dbReference>
<evidence type="ECO:0000256" key="7">
    <source>
        <dbReference type="ARBA" id="ARBA00023170"/>
    </source>
</evidence>
<dbReference type="InterPro" id="IPR050274">
    <property type="entry name" value="Nuclear_hormone_rcpt_NR2"/>
</dbReference>
<dbReference type="FunFam" id="3.30.50.10:FF:000120">
    <property type="entry name" value="Nuclear receptor subfamily 2 group E member 3"/>
    <property type="match status" value="1"/>
</dbReference>
<comment type="caution">
    <text evidence="10">The sequence shown here is derived from an EMBL/GenBank/DDBJ whole genome shotgun (WGS) entry which is preliminary data.</text>
</comment>
<organism evidence="10 11">
    <name type="scientific">Argiope bruennichi</name>
    <name type="common">Wasp spider</name>
    <name type="synonym">Aranea bruennichi</name>
    <dbReference type="NCBI Taxonomy" id="94029"/>
    <lineage>
        <taxon>Eukaryota</taxon>
        <taxon>Metazoa</taxon>
        <taxon>Ecdysozoa</taxon>
        <taxon>Arthropoda</taxon>
        <taxon>Chelicerata</taxon>
        <taxon>Arachnida</taxon>
        <taxon>Araneae</taxon>
        <taxon>Araneomorphae</taxon>
        <taxon>Entelegynae</taxon>
        <taxon>Araneoidea</taxon>
        <taxon>Araneidae</taxon>
        <taxon>Argiope</taxon>
    </lineage>
</organism>
<name>A0A8T0FC47_ARGBR</name>
<evidence type="ECO:0000259" key="9">
    <source>
        <dbReference type="PROSITE" id="PS51030"/>
    </source>
</evidence>
<keyword evidence="5" id="KW-0238">DNA-binding</keyword>
<keyword evidence="11" id="KW-1185">Reference proteome</keyword>